<proteinExistence type="predicted"/>
<keyword evidence="1" id="KW-0472">Membrane</keyword>
<dbReference type="EMBL" id="JAVDVY010000001">
    <property type="protein sequence ID" value="MDR7134326.1"/>
    <property type="molecule type" value="Genomic_DNA"/>
</dbReference>
<evidence type="ECO:0000313" key="2">
    <source>
        <dbReference type="EMBL" id="MDR7134326.1"/>
    </source>
</evidence>
<keyword evidence="1" id="KW-0812">Transmembrane</keyword>
<dbReference type="PANTHER" id="PTHR38468:SF1">
    <property type="entry name" value="SLL0939 PROTEIN"/>
    <property type="match status" value="1"/>
</dbReference>
<feature type="transmembrane region" description="Helical" evidence="1">
    <location>
        <begin position="12"/>
        <end position="36"/>
    </location>
</feature>
<name>A0ABU1W9U1_9GAMM</name>
<dbReference type="PANTHER" id="PTHR38468">
    <property type="entry name" value="SLL0939 PROTEIN"/>
    <property type="match status" value="1"/>
</dbReference>
<dbReference type="RefSeq" id="WP_310060389.1">
    <property type="nucleotide sequence ID" value="NZ_JAVDVY010000001.1"/>
</dbReference>
<dbReference type="InterPro" id="IPR012427">
    <property type="entry name" value="DUF1622"/>
</dbReference>
<sequence length="123" mass="13498">MEEAFRTAASYVALMLESLSVIFIAVGAIDAVLRLLPAFRFRLLTHGVRRDAWLSLARWLLLGLEFMLAADIVDTAISPSWDDIGKLGAIAVIRTFLNYFLERDLDAAARSDAAPASSDPELS</sequence>
<dbReference type="Pfam" id="PF07784">
    <property type="entry name" value="DUF1622"/>
    <property type="match status" value="1"/>
</dbReference>
<comment type="caution">
    <text evidence="2">The sequence shown here is derived from an EMBL/GenBank/DDBJ whole genome shotgun (WGS) entry which is preliminary data.</text>
</comment>
<keyword evidence="3" id="KW-1185">Reference proteome</keyword>
<protein>
    <submittedName>
        <fullName evidence="2">Membrane protein</fullName>
    </submittedName>
</protein>
<gene>
    <name evidence="2" type="ORF">J2X06_001510</name>
</gene>
<accession>A0ABU1W9U1</accession>
<evidence type="ECO:0000256" key="1">
    <source>
        <dbReference type="SAM" id="Phobius"/>
    </source>
</evidence>
<dbReference type="Proteomes" id="UP001251524">
    <property type="component" value="Unassembled WGS sequence"/>
</dbReference>
<evidence type="ECO:0000313" key="3">
    <source>
        <dbReference type="Proteomes" id="UP001251524"/>
    </source>
</evidence>
<reference evidence="2 3" key="1">
    <citation type="submission" date="2023-07" db="EMBL/GenBank/DDBJ databases">
        <title>Sorghum-associated microbial communities from plants grown in Nebraska, USA.</title>
        <authorList>
            <person name="Schachtman D."/>
        </authorList>
    </citation>
    <scope>NUCLEOTIDE SEQUENCE [LARGE SCALE GENOMIC DNA]</scope>
    <source>
        <strain evidence="2 3">BE198</strain>
    </source>
</reference>
<organism evidence="2 3">
    <name type="scientific">Lysobacter niastensis</name>
    <dbReference type="NCBI Taxonomy" id="380629"/>
    <lineage>
        <taxon>Bacteria</taxon>
        <taxon>Pseudomonadati</taxon>
        <taxon>Pseudomonadota</taxon>
        <taxon>Gammaproteobacteria</taxon>
        <taxon>Lysobacterales</taxon>
        <taxon>Lysobacteraceae</taxon>
        <taxon>Lysobacter</taxon>
    </lineage>
</organism>
<keyword evidence="1" id="KW-1133">Transmembrane helix</keyword>